<evidence type="ECO:0000313" key="16">
    <source>
        <dbReference type="Proteomes" id="UP000681343"/>
    </source>
</evidence>
<keyword evidence="1 11" id="KW-0479">Metal-binding</keyword>
<dbReference type="InterPro" id="IPR027417">
    <property type="entry name" value="P-loop_NTPase"/>
</dbReference>
<organism evidence="15 16">
    <name type="scientific">Vescimonas fastidiosa</name>
    <dbReference type="NCBI Taxonomy" id="2714353"/>
    <lineage>
        <taxon>Bacteria</taxon>
        <taxon>Bacillati</taxon>
        <taxon>Bacillota</taxon>
        <taxon>Clostridia</taxon>
        <taxon>Eubacteriales</taxon>
        <taxon>Oscillospiraceae</taxon>
        <taxon>Vescimonas</taxon>
    </lineage>
</organism>
<evidence type="ECO:0000256" key="9">
    <source>
        <dbReference type="ARBA" id="ARBA00023125"/>
    </source>
</evidence>
<evidence type="ECO:0000256" key="8">
    <source>
        <dbReference type="ARBA" id="ARBA00023016"/>
    </source>
</evidence>
<sequence>MKAKTLFYCTQCGNETPKWAGRCPSCGAWNTIVEQPDIRASVKKGTRSSIKGPVKASAITDMSTDQEIRFSTGMGELDRVLGGGAVKGSLVLVGGAPGIGKSTLMLQICKRLGEQFRVLYVSGEESVHQLKLRAQRLHAESENLFVLSETNLGDVLECVQTEQPDILIVDSIQTLYNEEINSPAGGIGQVKDCTMKLMQLAKEGNITIFVIGHVNKEGFIAGPKVLEHMVDCVLYFEGDQHMTYRILRAAKNRFGATNEIGVFEMLDSGLREVENPSEMLLSGRPEDAPGSCVTCVMEGARPVLAEVQALVAPSNANYPRRTCNGLDSNRAAMLLAVLEKRGGLKVSQCDAYFNIIGGLTLDEPASDLAVLTAIASSYLDKPVPTKLAAVGEVGLSGELRSINHIEQRLAEVQRLGFTQCIVPSQQAHKLRAPGDLRLLPVKNIGQVLRLLAHDDL</sequence>
<protein>
    <recommendedName>
        <fullName evidence="11 12">DNA repair protein RadA</fullName>
    </recommendedName>
</protein>
<dbReference type="PROSITE" id="PS50162">
    <property type="entry name" value="RECA_2"/>
    <property type="match status" value="1"/>
</dbReference>
<dbReference type="GO" id="GO:0008270">
    <property type="term" value="F:zinc ion binding"/>
    <property type="evidence" value="ECO:0007669"/>
    <property type="project" value="UniProtKB-KW"/>
</dbReference>
<evidence type="ECO:0000256" key="12">
    <source>
        <dbReference type="NCBIfam" id="TIGR00416"/>
    </source>
</evidence>
<dbReference type="FunFam" id="3.40.50.300:FF:000050">
    <property type="entry name" value="DNA repair protein RadA"/>
    <property type="match status" value="1"/>
</dbReference>
<keyword evidence="4 13" id="KW-0863">Zinc-finger</keyword>
<dbReference type="InterPro" id="IPR004504">
    <property type="entry name" value="DNA_repair_RadA"/>
</dbReference>
<evidence type="ECO:0000256" key="11">
    <source>
        <dbReference type="HAMAP-Rule" id="MF_01498"/>
    </source>
</evidence>
<comment type="domain">
    <text evidence="11">The middle region has homology to RecA with ATPase motifs including the RadA KNRFG motif, while the C-terminus is homologous to Lon protease.</text>
</comment>
<keyword evidence="2 11" id="KW-0547">Nucleotide-binding</keyword>
<evidence type="ECO:0000259" key="14">
    <source>
        <dbReference type="PROSITE" id="PS50162"/>
    </source>
</evidence>
<evidence type="ECO:0000256" key="5">
    <source>
        <dbReference type="ARBA" id="ARBA00022801"/>
    </source>
</evidence>
<dbReference type="RefSeq" id="WP_212819216.1">
    <property type="nucleotide sequence ID" value="NZ_AP023415.1"/>
</dbReference>
<dbReference type="InterPro" id="IPR020568">
    <property type="entry name" value="Ribosomal_Su5_D2-typ_SF"/>
</dbReference>
<dbReference type="Pfam" id="PF18073">
    <property type="entry name" value="Zn_ribbon_LapB"/>
    <property type="match status" value="1"/>
</dbReference>
<dbReference type="SUPFAM" id="SSF54211">
    <property type="entry name" value="Ribosomal protein S5 domain 2-like"/>
    <property type="match status" value="1"/>
</dbReference>
<dbReference type="HAMAP" id="MF_01498">
    <property type="entry name" value="RadA_bact"/>
    <property type="match status" value="1"/>
</dbReference>
<dbReference type="GO" id="GO:0005524">
    <property type="term" value="F:ATP binding"/>
    <property type="evidence" value="ECO:0007669"/>
    <property type="project" value="UniProtKB-UniRule"/>
</dbReference>
<dbReference type="PANTHER" id="PTHR32472">
    <property type="entry name" value="DNA REPAIR PROTEIN RADA"/>
    <property type="match status" value="1"/>
</dbReference>
<keyword evidence="10 11" id="KW-0234">DNA repair</keyword>
<dbReference type="KEGG" id="vfa:MM35RIKEN_06240"/>
<dbReference type="Pfam" id="PF13481">
    <property type="entry name" value="AAA_25"/>
    <property type="match status" value="1"/>
</dbReference>
<dbReference type="GO" id="GO:0005829">
    <property type="term" value="C:cytosol"/>
    <property type="evidence" value="ECO:0007669"/>
    <property type="project" value="TreeGrafter"/>
</dbReference>
<dbReference type="InterPro" id="IPR008269">
    <property type="entry name" value="Lon_proteolytic"/>
</dbReference>
<evidence type="ECO:0000256" key="10">
    <source>
        <dbReference type="ARBA" id="ARBA00023204"/>
    </source>
</evidence>
<keyword evidence="6 13" id="KW-0862">Zinc</keyword>
<dbReference type="Gene3D" id="3.30.230.10">
    <property type="match status" value="1"/>
</dbReference>
<comment type="similarity">
    <text evidence="11 13">Belongs to the RecA family. RadA subfamily.</text>
</comment>
<dbReference type="GO" id="GO:0003684">
    <property type="term" value="F:damaged DNA binding"/>
    <property type="evidence" value="ECO:0007669"/>
    <property type="project" value="InterPro"/>
</dbReference>
<proteinExistence type="inferred from homology"/>
<feature type="domain" description="RecA family profile 1" evidence="14">
    <location>
        <begin position="66"/>
        <end position="214"/>
    </location>
</feature>
<dbReference type="SUPFAM" id="SSF52540">
    <property type="entry name" value="P-loop containing nucleoside triphosphate hydrolases"/>
    <property type="match status" value="1"/>
</dbReference>
<dbReference type="EMBL" id="AP023415">
    <property type="protein sequence ID" value="BCK78432.1"/>
    <property type="molecule type" value="Genomic_DNA"/>
</dbReference>
<dbReference type="AlphaFoldDB" id="A0A810PWF1"/>
<evidence type="ECO:0000256" key="7">
    <source>
        <dbReference type="ARBA" id="ARBA00022840"/>
    </source>
</evidence>
<dbReference type="InterPro" id="IPR041166">
    <property type="entry name" value="Rubredoxin_2"/>
</dbReference>
<dbReference type="PRINTS" id="PR01874">
    <property type="entry name" value="DNAREPAIRADA"/>
</dbReference>
<dbReference type="Proteomes" id="UP000681343">
    <property type="component" value="Chromosome"/>
</dbReference>
<dbReference type="InterPro" id="IPR003593">
    <property type="entry name" value="AAA+_ATPase"/>
</dbReference>
<dbReference type="InterPro" id="IPR014721">
    <property type="entry name" value="Ribsml_uS5_D2-typ_fold_subgr"/>
</dbReference>
<comment type="function">
    <text evidence="13">DNA-dependent ATPase involved in processing of recombination intermediates, plays a role in repairing DNA breaks. Stimulates the branch migration of RecA-mediated strand transfer reactions, allowing the 3' invading strand to extend heteroduplex DNA faster. Binds ssDNA in the presence of ADP but not other nucleotides, has ATPase activity that is stimulated by ssDNA and various branched DNA structures, but inhibited by SSB. Does not have RecA's homology-searching function.</text>
</comment>
<keyword evidence="3 11" id="KW-0227">DNA damage</keyword>
<dbReference type="GO" id="GO:0006508">
    <property type="term" value="P:proteolysis"/>
    <property type="evidence" value="ECO:0007669"/>
    <property type="project" value="InterPro"/>
</dbReference>
<accession>A0A810PWF1</accession>
<dbReference type="NCBIfam" id="TIGR00416">
    <property type="entry name" value="sms"/>
    <property type="match status" value="1"/>
</dbReference>
<dbReference type="GO" id="GO:0004252">
    <property type="term" value="F:serine-type endopeptidase activity"/>
    <property type="evidence" value="ECO:0007669"/>
    <property type="project" value="InterPro"/>
</dbReference>
<dbReference type="GO" id="GO:0140664">
    <property type="term" value="F:ATP-dependent DNA damage sensor activity"/>
    <property type="evidence" value="ECO:0007669"/>
    <property type="project" value="InterPro"/>
</dbReference>
<evidence type="ECO:0000256" key="6">
    <source>
        <dbReference type="ARBA" id="ARBA00022833"/>
    </source>
</evidence>
<feature type="short sequence motif" description="RadA KNRFG motif" evidence="11">
    <location>
        <begin position="251"/>
        <end position="255"/>
    </location>
</feature>
<evidence type="ECO:0000256" key="4">
    <source>
        <dbReference type="ARBA" id="ARBA00022771"/>
    </source>
</evidence>
<evidence type="ECO:0000313" key="15">
    <source>
        <dbReference type="EMBL" id="BCK78432.1"/>
    </source>
</evidence>
<keyword evidence="5" id="KW-0378">Hydrolase</keyword>
<comment type="function">
    <text evidence="11">Plays a role in repairing double-strand DNA breaks, probably involving stabilizing or processing branched DNA or blocked replication forks.</text>
</comment>
<gene>
    <name evidence="11 15" type="primary">radA</name>
    <name evidence="15" type="ORF">MM35RIKEN_06240</name>
</gene>
<evidence type="ECO:0000256" key="2">
    <source>
        <dbReference type="ARBA" id="ARBA00022741"/>
    </source>
</evidence>
<dbReference type="InterPro" id="IPR020588">
    <property type="entry name" value="RecA_ATP-bd"/>
</dbReference>
<keyword evidence="9 11" id="KW-0238">DNA-binding</keyword>
<evidence type="ECO:0000256" key="3">
    <source>
        <dbReference type="ARBA" id="ARBA00022763"/>
    </source>
</evidence>
<dbReference type="GO" id="GO:0004176">
    <property type="term" value="F:ATP-dependent peptidase activity"/>
    <property type="evidence" value="ECO:0007669"/>
    <property type="project" value="InterPro"/>
</dbReference>
<reference evidence="15" key="1">
    <citation type="submission" date="2020-09" db="EMBL/GenBank/DDBJ databases">
        <title>New species isolated from human feces.</title>
        <authorList>
            <person name="Kitahara M."/>
            <person name="Shigeno Y."/>
            <person name="Shime M."/>
            <person name="Matsumoto Y."/>
            <person name="Nakamura S."/>
            <person name="Motooka D."/>
            <person name="Fukuoka S."/>
            <person name="Nishikawa H."/>
            <person name="Benno Y."/>
        </authorList>
    </citation>
    <scope>NUCLEOTIDE SEQUENCE</scope>
    <source>
        <strain evidence="15">MM35</strain>
    </source>
</reference>
<dbReference type="PANTHER" id="PTHR32472:SF10">
    <property type="entry name" value="DNA REPAIR PROTEIN RADA-LIKE PROTEIN"/>
    <property type="match status" value="1"/>
</dbReference>
<keyword evidence="7 11" id="KW-0067">ATP-binding</keyword>
<dbReference type="SMART" id="SM00382">
    <property type="entry name" value="AAA"/>
    <property type="match status" value="1"/>
</dbReference>
<feature type="binding site" evidence="11">
    <location>
        <begin position="95"/>
        <end position="102"/>
    </location>
    <ligand>
        <name>ATP</name>
        <dbReference type="ChEBI" id="CHEBI:30616"/>
    </ligand>
</feature>
<keyword evidence="16" id="KW-1185">Reference proteome</keyword>
<evidence type="ECO:0000256" key="13">
    <source>
        <dbReference type="RuleBase" id="RU003555"/>
    </source>
</evidence>
<dbReference type="Gene3D" id="3.40.50.300">
    <property type="entry name" value="P-loop containing nucleotide triphosphate hydrolases"/>
    <property type="match status" value="1"/>
</dbReference>
<feature type="region of interest" description="Lon-protease-like" evidence="11">
    <location>
        <begin position="350"/>
        <end position="456"/>
    </location>
</feature>
<dbReference type="Pfam" id="PF05362">
    <property type="entry name" value="Lon_C"/>
    <property type="match status" value="1"/>
</dbReference>
<dbReference type="GO" id="GO:0000725">
    <property type="term" value="P:recombinational repair"/>
    <property type="evidence" value="ECO:0007669"/>
    <property type="project" value="UniProtKB-UniRule"/>
</dbReference>
<dbReference type="CDD" id="cd01121">
    <property type="entry name" value="RadA_SMS_N"/>
    <property type="match status" value="1"/>
</dbReference>
<keyword evidence="8 11" id="KW-0346">Stress response</keyword>
<evidence type="ECO:0000256" key="1">
    <source>
        <dbReference type="ARBA" id="ARBA00022723"/>
    </source>
</evidence>
<name>A0A810PWF1_9FIRM</name>